<evidence type="ECO:0000256" key="3">
    <source>
        <dbReference type="ARBA" id="ARBA00023239"/>
    </source>
</evidence>
<comment type="pathway">
    <text evidence="1 4">Quinol/quinone metabolism; menaquinone biosynthesis.</text>
</comment>
<evidence type="ECO:0000256" key="1">
    <source>
        <dbReference type="ARBA" id="ARBA00004863"/>
    </source>
</evidence>
<comment type="catalytic activity">
    <reaction evidence="4">
        <text>chorismate = 3-[(1-carboxyvinyl)-oxy]benzoate + H2O</text>
        <dbReference type="Rhea" id="RHEA:40051"/>
        <dbReference type="ChEBI" id="CHEBI:15377"/>
        <dbReference type="ChEBI" id="CHEBI:29748"/>
        <dbReference type="ChEBI" id="CHEBI:76981"/>
        <dbReference type="EC" id="4.2.1.151"/>
    </reaction>
</comment>
<accession>A0A7W9SSM4</accession>
<comment type="similarity">
    <text evidence="4">Belongs to the MqnA/MqnD family. MqnA subfamily.</text>
</comment>
<protein>
    <recommendedName>
        <fullName evidence="4">Chorismate dehydratase</fullName>
        <ecNumber evidence="4">4.2.1.151</ecNumber>
    </recommendedName>
    <alternativeName>
        <fullName evidence="4">Menaquinone biosynthetic enzyme MqnA</fullName>
    </alternativeName>
</protein>
<name>A0A7W9SSM4_ARMRO</name>
<evidence type="ECO:0000256" key="4">
    <source>
        <dbReference type="HAMAP-Rule" id="MF_00995"/>
    </source>
</evidence>
<organism evidence="5 6">
    <name type="scientific">Armatimonas rosea</name>
    <dbReference type="NCBI Taxonomy" id="685828"/>
    <lineage>
        <taxon>Bacteria</taxon>
        <taxon>Bacillati</taxon>
        <taxon>Armatimonadota</taxon>
        <taxon>Armatimonadia</taxon>
        <taxon>Armatimonadales</taxon>
        <taxon>Armatimonadaceae</taxon>
        <taxon>Armatimonas</taxon>
    </lineage>
</organism>
<dbReference type="InterPro" id="IPR030868">
    <property type="entry name" value="MqnA"/>
</dbReference>
<comment type="function">
    <text evidence="4">Catalyzes the dehydration of chorismate into 3-[(1-carboxyvinyl)oxy]benzoate, a step in the biosynthesis of menaquinone (MK, vitamin K2).</text>
</comment>
<gene>
    <name evidence="4" type="primary">mqnA</name>
    <name evidence="5" type="ORF">HNQ39_003938</name>
</gene>
<evidence type="ECO:0000313" key="6">
    <source>
        <dbReference type="Proteomes" id="UP000520814"/>
    </source>
</evidence>
<dbReference type="EC" id="4.2.1.151" evidence="4"/>
<dbReference type="RefSeq" id="WP_184200543.1">
    <property type="nucleotide sequence ID" value="NZ_JACHGW010000004.1"/>
</dbReference>
<dbReference type="SUPFAM" id="SSF53850">
    <property type="entry name" value="Periplasmic binding protein-like II"/>
    <property type="match status" value="1"/>
</dbReference>
<reference evidence="5 6" key="1">
    <citation type="submission" date="2020-08" db="EMBL/GenBank/DDBJ databases">
        <title>Genomic Encyclopedia of Type Strains, Phase IV (KMG-IV): sequencing the most valuable type-strain genomes for metagenomic binning, comparative biology and taxonomic classification.</title>
        <authorList>
            <person name="Goeker M."/>
        </authorList>
    </citation>
    <scope>NUCLEOTIDE SEQUENCE [LARGE SCALE GENOMIC DNA]</scope>
    <source>
        <strain evidence="5 6">DSM 23562</strain>
    </source>
</reference>
<sequence length="258" mass="28464">MNTFNFKLGSVPYLNARPLTDWFSETDEGRALGASVEFILPSLLAPRLEPGDFAAGLVSAVAWVRRPQLTYAPGVSVACDGPVRSVRVFSQVPVEKIKRVALDTSSLTSVTLTKILLEERFGLTPEYTPMAPELATMLADHDAALLIGDKGYRDYDPGLVALDLGEIWKDWTQLPFVFALWIGRPDLLTPELCAQLLKAKEWGVSHLELVAARRASEHGESLERASAYFSHAIVYDLGEREEAGLRLFAEKVRAHGLI</sequence>
<dbReference type="Proteomes" id="UP000520814">
    <property type="component" value="Unassembled WGS sequence"/>
</dbReference>
<keyword evidence="6" id="KW-1185">Reference proteome</keyword>
<dbReference type="PANTHER" id="PTHR37690">
    <property type="entry name" value="CHORISMATE DEHYDRATASE"/>
    <property type="match status" value="1"/>
</dbReference>
<dbReference type="PANTHER" id="PTHR37690:SF1">
    <property type="entry name" value="CHORISMATE DEHYDRATASE"/>
    <property type="match status" value="1"/>
</dbReference>
<comment type="caution">
    <text evidence="5">The sequence shown here is derived from an EMBL/GenBank/DDBJ whole genome shotgun (WGS) entry which is preliminary data.</text>
</comment>
<dbReference type="EMBL" id="JACHGW010000004">
    <property type="protein sequence ID" value="MBB6052117.1"/>
    <property type="molecule type" value="Genomic_DNA"/>
</dbReference>
<dbReference type="Pfam" id="PF02621">
    <property type="entry name" value="VitK2_biosynth"/>
    <property type="match status" value="1"/>
</dbReference>
<dbReference type="CDD" id="cd13634">
    <property type="entry name" value="PBP2_Sco4506"/>
    <property type="match status" value="1"/>
</dbReference>
<dbReference type="InterPro" id="IPR003773">
    <property type="entry name" value="Menaquinone_biosynth"/>
</dbReference>
<evidence type="ECO:0000256" key="2">
    <source>
        <dbReference type="ARBA" id="ARBA00022428"/>
    </source>
</evidence>
<dbReference type="GO" id="GO:0009234">
    <property type="term" value="P:menaquinone biosynthetic process"/>
    <property type="evidence" value="ECO:0007669"/>
    <property type="project" value="UniProtKB-UniRule"/>
</dbReference>
<keyword evidence="3 4" id="KW-0456">Lyase</keyword>
<keyword evidence="2 4" id="KW-0474">Menaquinone biosynthesis</keyword>
<dbReference type="HAMAP" id="MF_00995">
    <property type="entry name" value="MqnA"/>
    <property type="match status" value="1"/>
</dbReference>
<proteinExistence type="inferred from homology"/>
<dbReference type="AlphaFoldDB" id="A0A7W9SSM4"/>
<evidence type="ECO:0000313" key="5">
    <source>
        <dbReference type="EMBL" id="MBB6052117.1"/>
    </source>
</evidence>
<dbReference type="GO" id="GO:0016836">
    <property type="term" value="F:hydro-lyase activity"/>
    <property type="evidence" value="ECO:0007669"/>
    <property type="project" value="UniProtKB-UniRule"/>
</dbReference>
<dbReference type="Gene3D" id="3.40.190.10">
    <property type="entry name" value="Periplasmic binding protein-like II"/>
    <property type="match status" value="2"/>
</dbReference>
<dbReference type="UniPathway" id="UPA00079"/>